<reference evidence="2" key="1">
    <citation type="journal article" date="2020" name="G3 (Bethesda)">
        <title>High-Quality Assemblies for Three Invasive Social Wasps from the &lt;i&gt;Vespula&lt;/i&gt; Genus.</title>
        <authorList>
            <person name="Harrop T.W.R."/>
            <person name="Guhlin J."/>
            <person name="McLaughlin G.M."/>
            <person name="Permina E."/>
            <person name="Stockwell P."/>
            <person name="Gilligan J."/>
            <person name="Le Lec M.F."/>
            <person name="Gruber M.A.M."/>
            <person name="Quinn O."/>
            <person name="Lovegrove M."/>
            <person name="Duncan E.J."/>
            <person name="Remnant E.J."/>
            <person name="Van Eeckhoven J."/>
            <person name="Graham B."/>
            <person name="Knapp R.A."/>
            <person name="Langford K.W."/>
            <person name="Kronenberg Z."/>
            <person name="Press M.O."/>
            <person name="Eacker S.M."/>
            <person name="Wilson-Rankin E.E."/>
            <person name="Purcell J."/>
            <person name="Lester P.J."/>
            <person name="Dearden P.K."/>
        </authorList>
    </citation>
    <scope>NUCLEOTIDE SEQUENCE</scope>
    <source>
        <strain evidence="2">Linc-1</strain>
    </source>
</reference>
<feature type="region of interest" description="Disordered" evidence="1">
    <location>
        <begin position="26"/>
        <end position="58"/>
    </location>
</feature>
<dbReference type="AlphaFoldDB" id="A0A834NN99"/>
<feature type="compositionally biased region" description="Pro residues" evidence="1">
    <location>
        <begin position="224"/>
        <end position="233"/>
    </location>
</feature>
<organism evidence="2 3">
    <name type="scientific">Vespula germanica</name>
    <name type="common">German yellow jacket</name>
    <name type="synonym">Paravespula germanica</name>
    <dbReference type="NCBI Taxonomy" id="30212"/>
    <lineage>
        <taxon>Eukaryota</taxon>
        <taxon>Metazoa</taxon>
        <taxon>Ecdysozoa</taxon>
        <taxon>Arthropoda</taxon>
        <taxon>Hexapoda</taxon>
        <taxon>Insecta</taxon>
        <taxon>Pterygota</taxon>
        <taxon>Neoptera</taxon>
        <taxon>Endopterygota</taxon>
        <taxon>Hymenoptera</taxon>
        <taxon>Apocrita</taxon>
        <taxon>Aculeata</taxon>
        <taxon>Vespoidea</taxon>
        <taxon>Vespidae</taxon>
        <taxon>Vespinae</taxon>
        <taxon>Vespula</taxon>
    </lineage>
</organism>
<keyword evidence="3" id="KW-1185">Reference proteome</keyword>
<name>A0A834NN99_VESGE</name>
<gene>
    <name evidence="2" type="ORF">HZH68_002987</name>
</gene>
<accession>A0A834NN99</accession>
<dbReference type="EMBL" id="JACSDZ010000002">
    <property type="protein sequence ID" value="KAF7414498.1"/>
    <property type="molecule type" value="Genomic_DNA"/>
</dbReference>
<evidence type="ECO:0000313" key="2">
    <source>
        <dbReference type="EMBL" id="KAF7414498.1"/>
    </source>
</evidence>
<evidence type="ECO:0000313" key="3">
    <source>
        <dbReference type="Proteomes" id="UP000617340"/>
    </source>
</evidence>
<comment type="caution">
    <text evidence="2">The sequence shown here is derived from an EMBL/GenBank/DDBJ whole genome shotgun (WGS) entry which is preliminary data.</text>
</comment>
<dbReference type="Proteomes" id="UP000617340">
    <property type="component" value="Unassembled WGS sequence"/>
</dbReference>
<protein>
    <submittedName>
        <fullName evidence="2">Uncharacterized protein</fullName>
    </submittedName>
</protein>
<evidence type="ECO:0000256" key="1">
    <source>
        <dbReference type="SAM" id="MobiDB-lite"/>
    </source>
</evidence>
<feature type="region of interest" description="Disordered" evidence="1">
    <location>
        <begin position="216"/>
        <end position="237"/>
    </location>
</feature>
<proteinExistence type="predicted"/>
<sequence>MNIKYEEPKYVEIERANALTIAGHQIRCSSSAKKEDDESNQSTGDRSINDDYFPEGTDYEDEYQSMRKGFSKAPPREEDVEKFVPTFLMSNNNVTTEIDIGRVVNNIVVTNQDAFMAKNISDKTFEKLQTLVGKASELKKKMFRVKNKESVIETEVQDEHAKDYKIDSVEQTNNRSNDTNRRHVNNQRLMQNTEMRLGEPDCGEGPPDWPCRSPCEAPKGPCTPEGPPGYPSKPRPEKKPFCIKCPPKKPCRLKNCDPDNCSG</sequence>